<dbReference type="GO" id="GO:0008963">
    <property type="term" value="F:phospho-N-acetylmuramoyl-pentapeptide-transferase activity"/>
    <property type="evidence" value="ECO:0007669"/>
    <property type="project" value="UniProtKB-UniRule"/>
</dbReference>
<comment type="caution">
    <text evidence="15">The sequence shown here is derived from an EMBL/GenBank/DDBJ whole genome shotgun (WGS) entry which is preliminary data.</text>
</comment>
<dbReference type="PANTHER" id="PTHR22926">
    <property type="entry name" value="PHOSPHO-N-ACETYLMURAMOYL-PENTAPEPTIDE-TRANSFERASE"/>
    <property type="match status" value="1"/>
</dbReference>
<dbReference type="GO" id="GO:0071555">
    <property type="term" value="P:cell wall organization"/>
    <property type="evidence" value="ECO:0007669"/>
    <property type="project" value="UniProtKB-KW"/>
</dbReference>
<feature type="transmembrane region" description="Helical" evidence="12">
    <location>
        <begin position="20"/>
        <end position="43"/>
    </location>
</feature>
<dbReference type="EC" id="2.7.8.13" evidence="12 13"/>
<comment type="function">
    <text evidence="12">Catalyzes the initial step of the lipid cycle reactions in the biosynthesis of the cell wall peptidoglycan: transfers peptidoglycan precursor phospho-MurNAc-pentapeptide from UDP-MurNAc-pentapeptide onto the lipid carrier undecaprenyl phosphate, yielding undecaprenyl-pyrophosphoryl-MurNAc-pentapeptide, known as lipid I.</text>
</comment>
<feature type="transmembrane region" description="Helical" evidence="12">
    <location>
        <begin position="248"/>
        <end position="268"/>
    </location>
</feature>
<dbReference type="Pfam" id="PF10555">
    <property type="entry name" value="MraY_sig1"/>
    <property type="match status" value="1"/>
</dbReference>
<evidence type="ECO:0000256" key="6">
    <source>
        <dbReference type="ARBA" id="ARBA00022960"/>
    </source>
</evidence>
<keyword evidence="5 12" id="KW-0812">Transmembrane</keyword>
<keyword evidence="6 12" id="KW-0133">Cell shape</keyword>
<evidence type="ECO:0000256" key="3">
    <source>
        <dbReference type="ARBA" id="ARBA00022618"/>
    </source>
</evidence>
<comment type="similarity">
    <text evidence="2 12">Belongs to the glycosyltransferase 4 family. MraY subfamily.</text>
</comment>
<evidence type="ECO:0000256" key="10">
    <source>
        <dbReference type="ARBA" id="ARBA00023306"/>
    </source>
</evidence>
<name>A0A8J2BL06_9BACT</name>
<dbReference type="InterPro" id="IPR000715">
    <property type="entry name" value="Glycosyl_transferase_4"/>
</dbReference>
<comment type="cofactor">
    <cofactor evidence="12 14">
        <name>Mg(2+)</name>
        <dbReference type="ChEBI" id="CHEBI:18420"/>
    </cofactor>
</comment>
<feature type="transmembrane region" description="Helical" evidence="12">
    <location>
        <begin position="105"/>
        <end position="125"/>
    </location>
</feature>
<dbReference type="GO" id="GO:0008360">
    <property type="term" value="P:regulation of cell shape"/>
    <property type="evidence" value="ECO:0007669"/>
    <property type="project" value="UniProtKB-KW"/>
</dbReference>
<dbReference type="EMBL" id="CAJNOB010000010">
    <property type="protein sequence ID" value="CAF0694976.1"/>
    <property type="molecule type" value="Genomic_DNA"/>
</dbReference>
<dbReference type="PROSITE" id="PS01348">
    <property type="entry name" value="MRAY_2"/>
    <property type="match status" value="1"/>
</dbReference>
<keyword evidence="3 12" id="KW-0132">Cell division</keyword>
<feature type="transmembrane region" description="Helical" evidence="12">
    <location>
        <begin position="208"/>
        <end position="228"/>
    </location>
</feature>
<protein>
    <recommendedName>
        <fullName evidence="12 13">Phospho-N-acetylmuramoyl-pentapeptide-transferase</fullName>
        <ecNumber evidence="12 13">2.7.8.13</ecNumber>
    </recommendedName>
    <alternativeName>
        <fullName evidence="12">UDP-MurNAc-pentapeptide phosphotransferase</fullName>
    </alternativeName>
</protein>
<keyword evidence="8 12" id="KW-1133">Transmembrane helix</keyword>
<keyword evidence="9 12" id="KW-0472">Membrane</keyword>
<dbReference type="PANTHER" id="PTHR22926:SF5">
    <property type="entry name" value="PHOSPHO-N-ACETYLMURAMOYL-PENTAPEPTIDE-TRANSFERASE HOMOLOG"/>
    <property type="match status" value="1"/>
</dbReference>
<dbReference type="NCBIfam" id="TIGR00445">
    <property type="entry name" value="mraY"/>
    <property type="match status" value="1"/>
</dbReference>
<accession>A0A8J2BL06</accession>
<keyword evidence="12 14" id="KW-0479">Metal-binding</keyword>
<organism evidence="15 16">
    <name type="scientific">Candidatus Methylacidithermus pantelleriae</name>
    <dbReference type="NCBI Taxonomy" id="2744239"/>
    <lineage>
        <taxon>Bacteria</taxon>
        <taxon>Pseudomonadati</taxon>
        <taxon>Verrucomicrobiota</taxon>
        <taxon>Methylacidiphilae</taxon>
        <taxon>Methylacidiphilales</taxon>
        <taxon>Methylacidiphilaceae</taxon>
        <taxon>Candidatus Methylacidithermus</taxon>
    </lineage>
</organism>
<keyword evidence="7 12" id="KW-0573">Peptidoglycan synthesis</keyword>
<keyword evidence="10 12" id="KW-0131">Cell cycle</keyword>
<keyword evidence="12" id="KW-1003">Cell membrane</keyword>
<feature type="transmembrane region" description="Helical" evidence="12">
    <location>
        <begin position="81"/>
        <end position="99"/>
    </location>
</feature>
<dbReference type="GO" id="GO:0046872">
    <property type="term" value="F:metal ion binding"/>
    <property type="evidence" value="ECO:0007669"/>
    <property type="project" value="UniProtKB-KW"/>
</dbReference>
<dbReference type="PROSITE" id="PS01347">
    <property type="entry name" value="MRAY_1"/>
    <property type="match status" value="1"/>
</dbReference>
<dbReference type="GO" id="GO:0051301">
    <property type="term" value="P:cell division"/>
    <property type="evidence" value="ECO:0007669"/>
    <property type="project" value="UniProtKB-KW"/>
</dbReference>
<evidence type="ECO:0000313" key="16">
    <source>
        <dbReference type="Proteomes" id="UP000663859"/>
    </source>
</evidence>
<feature type="binding site" evidence="14">
    <location>
        <position position="276"/>
    </location>
    <ligand>
        <name>Mg(2+)</name>
        <dbReference type="ChEBI" id="CHEBI:18420"/>
    </ligand>
</feature>
<dbReference type="CDD" id="cd06852">
    <property type="entry name" value="GT_MraY"/>
    <property type="match status" value="1"/>
</dbReference>
<keyword evidence="4 12" id="KW-0808">Transferase</keyword>
<keyword evidence="11 12" id="KW-0961">Cell wall biogenesis/degradation</keyword>
<evidence type="ECO:0000256" key="1">
    <source>
        <dbReference type="ARBA" id="ARBA00004141"/>
    </source>
</evidence>
<dbReference type="Proteomes" id="UP000663859">
    <property type="component" value="Unassembled WGS sequence"/>
</dbReference>
<evidence type="ECO:0000256" key="2">
    <source>
        <dbReference type="ARBA" id="ARBA00005583"/>
    </source>
</evidence>
<evidence type="ECO:0000256" key="13">
    <source>
        <dbReference type="NCBIfam" id="TIGR00445"/>
    </source>
</evidence>
<sequence length="369" mass="40368">MFPMLYYLHYWSHSFGPLNVFRYISFRATAAAITSLAFCWIFGPWCIRILRRLKAGQPLRGKEEVHRLAELHSQKKGTPTMGGVLILASVTASSLLWGIPTNRYVLLSLFGLLSLGLVGMADDLAKIRQKAARGIPGRVKLLAQGFVAVVVGLALAWEPETSRNLYRVVVPFVKESTLWDLGWVIWPFLMLVVMGASNAVNLTDGLDGLAVGCSITVAFVYAVFAYVAGRPDFAGYLFVPYVRGGGELAVFCAALLGACMGFLWYNCYPAQVFMGDTGSLAIGGAIGIVSICLCQELLLVIAGGIFVLEALSVLLQVGSFKMTGRRIFAMAPLHHHFELVGWSETTVVVRFWILSLLFSMIALSSLKIR</sequence>
<evidence type="ECO:0000256" key="8">
    <source>
        <dbReference type="ARBA" id="ARBA00022989"/>
    </source>
</evidence>
<evidence type="ECO:0000256" key="14">
    <source>
        <dbReference type="PIRSR" id="PIRSR600715-1"/>
    </source>
</evidence>
<dbReference type="UniPathway" id="UPA00219"/>
<feature type="transmembrane region" description="Helical" evidence="12">
    <location>
        <begin position="177"/>
        <end position="196"/>
    </location>
</feature>
<evidence type="ECO:0000256" key="12">
    <source>
        <dbReference type="HAMAP-Rule" id="MF_00038"/>
    </source>
</evidence>
<keyword evidence="16" id="KW-1185">Reference proteome</keyword>
<feature type="transmembrane region" description="Helical" evidence="12">
    <location>
        <begin position="347"/>
        <end position="366"/>
    </location>
</feature>
<dbReference type="Pfam" id="PF00953">
    <property type="entry name" value="Glycos_transf_4"/>
    <property type="match status" value="1"/>
</dbReference>
<reference evidence="15" key="1">
    <citation type="submission" date="2021-02" db="EMBL/GenBank/DDBJ databases">
        <authorList>
            <person name="Cremers G."/>
            <person name="Picone N."/>
        </authorList>
    </citation>
    <scope>NUCLEOTIDE SEQUENCE</scope>
    <source>
        <strain evidence="15">PQ17</strain>
    </source>
</reference>
<gene>
    <name evidence="12 15" type="primary">mraY</name>
    <name evidence="15" type="ORF">MPNT_180015</name>
</gene>
<feature type="transmembrane region" description="Helical" evidence="12">
    <location>
        <begin position="137"/>
        <end position="157"/>
    </location>
</feature>
<comment type="catalytic activity">
    <reaction evidence="12">
        <text>UDP-N-acetyl-alpha-D-muramoyl-L-alanyl-gamma-D-glutamyl-meso-2,6-diaminopimeloyl-D-alanyl-D-alanine + di-trans,octa-cis-undecaprenyl phosphate = di-trans,octa-cis-undecaprenyl diphospho-N-acetyl-alpha-D-muramoyl-L-alanyl-D-glutamyl-meso-2,6-diaminopimeloyl-D-alanyl-D-alanine + UMP</text>
        <dbReference type="Rhea" id="RHEA:28386"/>
        <dbReference type="ChEBI" id="CHEBI:57865"/>
        <dbReference type="ChEBI" id="CHEBI:60392"/>
        <dbReference type="ChEBI" id="CHEBI:61386"/>
        <dbReference type="ChEBI" id="CHEBI:61387"/>
        <dbReference type="EC" id="2.7.8.13"/>
    </reaction>
</comment>
<evidence type="ECO:0000256" key="7">
    <source>
        <dbReference type="ARBA" id="ARBA00022984"/>
    </source>
</evidence>
<evidence type="ECO:0000256" key="4">
    <source>
        <dbReference type="ARBA" id="ARBA00022679"/>
    </source>
</evidence>
<dbReference type="GO" id="GO:0009252">
    <property type="term" value="P:peptidoglycan biosynthetic process"/>
    <property type="evidence" value="ECO:0007669"/>
    <property type="project" value="UniProtKB-UniRule"/>
</dbReference>
<dbReference type="HAMAP" id="MF_00038">
    <property type="entry name" value="MraY"/>
    <property type="match status" value="1"/>
</dbReference>
<feature type="binding site" evidence="14">
    <location>
        <position position="201"/>
    </location>
    <ligand>
        <name>Mg(2+)</name>
        <dbReference type="ChEBI" id="CHEBI:18420"/>
    </ligand>
</feature>
<evidence type="ECO:0000256" key="5">
    <source>
        <dbReference type="ARBA" id="ARBA00022692"/>
    </source>
</evidence>
<feature type="transmembrane region" description="Helical" evidence="12">
    <location>
        <begin position="280"/>
        <end position="308"/>
    </location>
</feature>
<dbReference type="GO" id="GO:0005886">
    <property type="term" value="C:plasma membrane"/>
    <property type="evidence" value="ECO:0007669"/>
    <property type="project" value="UniProtKB-SubCell"/>
</dbReference>
<dbReference type="InterPro" id="IPR018480">
    <property type="entry name" value="PNAcMuramoyl-5peptid_Trfase_CS"/>
</dbReference>
<keyword evidence="12 14" id="KW-0460">Magnesium</keyword>
<comment type="subcellular location">
    <subcellularLocation>
        <location evidence="12">Cell membrane</location>
        <topology evidence="12">Multi-pass membrane protein</topology>
    </subcellularLocation>
    <subcellularLocation>
        <location evidence="1">Membrane</location>
        <topology evidence="1">Multi-pass membrane protein</topology>
    </subcellularLocation>
</comment>
<evidence type="ECO:0000256" key="11">
    <source>
        <dbReference type="ARBA" id="ARBA00023316"/>
    </source>
</evidence>
<dbReference type="AlphaFoldDB" id="A0A8J2BL06"/>
<comment type="pathway">
    <text evidence="12">Cell wall biogenesis; peptidoglycan biosynthesis.</text>
</comment>
<dbReference type="InterPro" id="IPR003524">
    <property type="entry name" value="PNAcMuramoyl-5peptid_Trfase"/>
</dbReference>
<evidence type="ECO:0000313" key="15">
    <source>
        <dbReference type="EMBL" id="CAF0694976.1"/>
    </source>
</evidence>
<proteinExistence type="inferred from homology"/>
<evidence type="ECO:0000256" key="9">
    <source>
        <dbReference type="ARBA" id="ARBA00023136"/>
    </source>
</evidence>